<evidence type="ECO:0000256" key="5">
    <source>
        <dbReference type="SAM" id="Phobius"/>
    </source>
</evidence>
<dbReference type="WBParaSite" id="TMUE_1000004607.1">
    <property type="protein sequence ID" value="TMUE_1000004607.1"/>
    <property type="gene ID" value="WBGene00294727"/>
</dbReference>
<dbReference type="InterPro" id="IPR003591">
    <property type="entry name" value="Leu-rich_rpt_typical-subtyp"/>
</dbReference>
<dbReference type="PANTHER" id="PTHR24366:SF161">
    <property type="entry name" value="TIR DOMAIN-CONTAINING PROTEIN"/>
    <property type="match status" value="1"/>
</dbReference>
<dbReference type="Gene3D" id="3.80.10.10">
    <property type="entry name" value="Ribonuclease Inhibitor"/>
    <property type="match status" value="3"/>
</dbReference>
<keyword evidence="7" id="KW-1185">Reference proteome</keyword>
<evidence type="ECO:0000256" key="1">
    <source>
        <dbReference type="ARBA" id="ARBA00022614"/>
    </source>
</evidence>
<keyword evidence="3" id="KW-0677">Repeat</keyword>
<feature type="chain" id="PRO_5024454358" evidence="6">
    <location>
        <begin position="31"/>
        <end position="694"/>
    </location>
</feature>
<sequence length="694" mass="76842">MLGHQLNGRAVLRFFSFLFLILFYVGLLQSGQVNSWTVKGCRSIENEDFDDQRSSNTTEACYCDPVSQEDDQRRTVIHCLLGSTIDTLAGAMEKVKASKAVVWSIQVGEMDFLGNKMPDNFFQNHNVTPEEFSVFSCGTRERFSFSEASLRGALQSLKKFTVFGCKLISVPPVVRRLSSLEVLELANDQVETVRRGELFSLQQLRTLDLSENNMAKMDSGALEGLDNLENLILGPDNAFTHSIFAQLGKLPNLRQLKINKNHLKSLPGNCMDGLGRLEELDLSGNFLETLSRPMFKGLTSLRILDLRVNLISKIEDDAFAELVNLQELHLSGNYIADIRSAQFNQLNSLRALHLGWNEFADIEGGALKSLPALRDLQLNNNRKLMFIDADALSGLGQLDRLNLSSTKVLTLEPTTFEGTPKLSTLDLSNSDVDVLYEGTLSPLTNLEELYLNKTQLHSLPRGFLDGLGRLRRLDLSFNPWQCNDNLTWLVDWIRTNRRTVTINRINDTTCHWPTSLRGDRLTSLDVSKLRTGPAPDDLTTASTTGAVSTPEQSGSKGTSGGFFSSILSSNSDQTAHQEGALPPPAERAENGQSSEVGTVIIVVVVILSLLILITVVVIVAMMRRKRRGAKRENLKNGVNQADGNCAVVADGCHAHRSANQYPYRMPCKAYNNGTEDGRTLAAGYAQDSYTVTRF</sequence>
<evidence type="ECO:0000256" key="2">
    <source>
        <dbReference type="ARBA" id="ARBA00022729"/>
    </source>
</evidence>
<protein>
    <submittedName>
        <fullName evidence="8">LRRCT domain-containing protein</fullName>
    </submittedName>
</protein>
<dbReference type="AlphaFoldDB" id="A0A5S6QCF3"/>
<dbReference type="PROSITE" id="PS51450">
    <property type="entry name" value="LRR"/>
    <property type="match status" value="2"/>
</dbReference>
<feature type="region of interest" description="Disordered" evidence="4">
    <location>
        <begin position="530"/>
        <end position="560"/>
    </location>
</feature>
<dbReference type="STRING" id="70415.A0A5S6QCF3"/>
<feature type="signal peptide" evidence="6">
    <location>
        <begin position="1"/>
        <end position="30"/>
    </location>
</feature>
<dbReference type="Proteomes" id="UP000046395">
    <property type="component" value="Unassembled WGS sequence"/>
</dbReference>
<dbReference type="Pfam" id="PF13855">
    <property type="entry name" value="LRR_8"/>
    <property type="match status" value="3"/>
</dbReference>
<keyword evidence="1" id="KW-0433">Leucine-rich repeat</keyword>
<dbReference type="InterPro" id="IPR032675">
    <property type="entry name" value="LRR_dom_sf"/>
</dbReference>
<accession>A0A5S6QCF3</accession>
<name>A0A5S6QCF3_TRIMR</name>
<keyword evidence="2 6" id="KW-0732">Signal</keyword>
<dbReference type="InterPro" id="IPR001611">
    <property type="entry name" value="Leu-rich_rpt"/>
</dbReference>
<evidence type="ECO:0000256" key="3">
    <source>
        <dbReference type="ARBA" id="ARBA00022737"/>
    </source>
</evidence>
<evidence type="ECO:0000313" key="8">
    <source>
        <dbReference type="WBParaSite" id="TMUE_1000004607.1"/>
    </source>
</evidence>
<dbReference type="SUPFAM" id="SSF52058">
    <property type="entry name" value="L domain-like"/>
    <property type="match status" value="1"/>
</dbReference>
<evidence type="ECO:0000313" key="7">
    <source>
        <dbReference type="Proteomes" id="UP000046395"/>
    </source>
</evidence>
<feature type="compositionally biased region" description="Polar residues" evidence="4">
    <location>
        <begin position="539"/>
        <end position="552"/>
    </location>
</feature>
<keyword evidence="5" id="KW-0812">Transmembrane</keyword>
<proteinExistence type="predicted"/>
<dbReference type="FunFam" id="3.80.10.10:FF:001164">
    <property type="entry name" value="GH01279p"/>
    <property type="match status" value="1"/>
</dbReference>
<organism evidence="7 8">
    <name type="scientific">Trichuris muris</name>
    <name type="common">Mouse whipworm</name>
    <dbReference type="NCBI Taxonomy" id="70415"/>
    <lineage>
        <taxon>Eukaryota</taxon>
        <taxon>Metazoa</taxon>
        <taxon>Ecdysozoa</taxon>
        <taxon>Nematoda</taxon>
        <taxon>Enoplea</taxon>
        <taxon>Dorylaimia</taxon>
        <taxon>Trichinellida</taxon>
        <taxon>Trichuridae</taxon>
        <taxon>Trichuris</taxon>
    </lineage>
</organism>
<evidence type="ECO:0000256" key="4">
    <source>
        <dbReference type="SAM" id="MobiDB-lite"/>
    </source>
</evidence>
<dbReference type="SMART" id="SM00369">
    <property type="entry name" value="LRR_TYP"/>
    <property type="match status" value="10"/>
</dbReference>
<keyword evidence="5" id="KW-1133">Transmembrane helix</keyword>
<keyword evidence="5" id="KW-0472">Membrane</keyword>
<evidence type="ECO:0000256" key="6">
    <source>
        <dbReference type="SAM" id="SignalP"/>
    </source>
</evidence>
<reference evidence="8" key="1">
    <citation type="submission" date="2019-12" db="UniProtKB">
        <authorList>
            <consortium name="WormBaseParasite"/>
        </authorList>
    </citation>
    <scope>IDENTIFICATION</scope>
</reference>
<feature type="transmembrane region" description="Helical" evidence="5">
    <location>
        <begin position="596"/>
        <end position="621"/>
    </location>
</feature>
<dbReference type="PANTHER" id="PTHR24366">
    <property type="entry name" value="IG(IMMUNOGLOBULIN) AND LRR(LEUCINE RICH REPEAT) DOMAINS"/>
    <property type="match status" value="1"/>
</dbReference>